<gene>
    <name evidence="1" type="ORF">ECRASSUSDP1_LOCUS15777</name>
</gene>
<protein>
    <submittedName>
        <fullName evidence="1">Uncharacterized protein</fullName>
    </submittedName>
</protein>
<reference evidence="1" key="1">
    <citation type="submission" date="2023-07" db="EMBL/GenBank/DDBJ databases">
        <authorList>
            <consortium name="AG Swart"/>
            <person name="Singh M."/>
            <person name="Singh A."/>
            <person name="Seah K."/>
            <person name="Emmerich C."/>
        </authorList>
    </citation>
    <scope>NUCLEOTIDE SEQUENCE</scope>
    <source>
        <strain evidence="1">DP1</strain>
    </source>
</reference>
<dbReference type="AlphaFoldDB" id="A0AAD1XKS5"/>
<accession>A0AAD1XKS5</accession>
<dbReference type="Proteomes" id="UP001295684">
    <property type="component" value="Unassembled WGS sequence"/>
</dbReference>
<evidence type="ECO:0000313" key="2">
    <source>
        <dbReference type="Proteomes" id="UP001295684"/>
    </source>
</evidence>
<proteinExistence type="predicted"/>
<name>A0AAD1XKS5_EUPCR</name>
<comment type="caution">
    <text evidence="1">The sequence shown here is derived from an EMBL/GenBank/DDBJ whole genome shotgun (WGS) entry which is preliminary data.</text>
</comment>
<evidence type="ECO:0000313" key="1">
    <source>
        <dbReference type="EMBL" id="CAI2374425.1"/>
    </source>
</evidence>
<sequence>MHCTEEHSCWSIILMPNRMKDLLYALRVIIEVLDPDLITYLCSTPLLQPDSPRIGLGQVCPSACEEMILELKHYF</sequence>
<dbReference type="EMBL" id="CAMPGE010015826">
    <property type="protein sequence ID" value="CAI2374425.1"/>
    <property type="molecule type" value="Genomic_DNA"/>
</dbReference>
<organism evidence="1 2">
    <name type="scientific">Euplotes crassus</name>
    <dbReference type="NCBI Taxonomy" id="5936"/>
    <lineage>
        <taxon>Eukaryota</taxon>
        <taxon>Sar</taxon>
        <taxon>Alveolata</taxon>
        <taxon>Ciliophora</taxon>
        <taxon>Intramacronucleata</taxon>
        <taxon>Spirotrichea</taxon>
        <taxon>Hypotrichia</taxon>
        <taxon>Euplotida</taxon>
        <taxon>Euplotidae</taxon>
        <taxon>Moneuplotes</taxon>
    </lineage>
</organism>
<keyword evidence="2" id="KW-1185">Reference proteome</keyword>